<feature type="active site" description="Charge relay system" evidence="5">
    <location>
        <position position="76"/>
    </location>
</feature>
<organism evidence="7 8">
    <name type="scientific">Piptocephalis cylindrospora</name>
    <dbReference type="NCBI Taxonomy" id="1907219"/>
    <lineage>
        <taxon>Eukaryota</taxon>
        <taxon>Fungi</taxon>
        <taxon>Fungi incertae sedis</taxon>
        <taxon>Zoopagomycota</taxon>
        <taxon>Zoopagomycotina</taxon>
        <taxon>Zoopagomycetes</taxon>
        <taxon>Zoopagales</taxon>
        <taxon>Piptocephalidaceae</taxon>
        <taxon>Piptocephalis</taxon>
    </lineage>
</organism>
<reference evidence="8" key="1">
    <citation type="journal article" date="2018" name="Nat. Microbiol.">
        <title>Leveraging single-cell genomics to expand the fungal tree of life.</title>
        <authorList>
            <person name="Ahrendt S.R."/>
            <person name="Quandt C.A."/>
            <person name="Ciobanu D."/>
            <person name="Clum A."/>
            <person name="Salamov A."/>
            <person name="Andreopoulos B."/>
            <person name="Cheng J.F."/>
            <person name="Woyke T."/>
            <person name="Pelin A."/>
            <person name="Henrissat B."/>
            <person name="Reynolds N.K."/>
            <person name="Benny G.L."/>
            <person name="Smith M.E."/>
            <person name="James T.Y."/>
            <person name="Grigoriev I.V."/>
        </authorList>
    </citation>
    <scope>NUCLEOTIDE SEQUENCE [LARGE SCALE GENOMIC DNA]</scope>
</reference>
<dbReference type="AlphaFoldDB" id="A0A4P9Y5H3"/>
<feature type="domain" description="Peptidase S8/S53" evidence="6">
    <location>
        <begin position="35"/>
        <end position="260"/>
    </location>
</feature>
<dbReference type="Pfam" id="PF00082">
    <property type="entry name" value="Peptidase_S8"/>
    <property type="match status" value="1"/>
</dbReference>
<dbReference type="PROSITE" id="PS51892">
    <property type="entry name" value="SUBTILASE"/>
    <property type="match status" value="1"/>
</dbReference>
<feature type="non-terminal residue" evidence="7">
    <location>
        <position position="1"/>
    </location>
</feature>
<evidence type="ECO:0000256" key="3">
    <source>
        <dbReference type="ARBA" id="ARBA00022801"/>
    </source>
</evidence>
<evidence type="ECO:0000256" key="5">
    <source>
        <dbReference type="PROSITE-ProRule" id="PRU01240"/>
    </source>
</evidence>
<dbReference type="InterPro" id="IPR000209">
    <property type="entry name" value="Peptidase_S8/S53_dom"/>
</dbReference>
<dbReference type="GO" id="GO:0005615">
    <property type="term" value="C:extracellular space"/>
    <property type="evidence" value="ECO:0007669"/>
    <property type="project" value="TreeGrafter"/>
</dbReference>
<dbReference type="InterPro" id="IPR050131">
    <property type="entry name" value="Peptidase_S8_subtilisin-like"/>
</dbReference>
<dbReference type="InterPro" id="IPR015500">
    <property type="entry name" value="Peptidase_S8_subtilisin-rel"/>
</dbReference>
<dbReference type="PROSITE" id="PS00136">
    <property type="entry name" value="SUBTILASE_ASP"/>
    <property type="match status" value="1"/>
</dbReference>
<keyword evidence="2 5" id="KW-0645">Protease</keyword>
<dbReference type="InterPro" id="IPR023827">
    <property type="entry name" value="Peptidase_S8_Asp-AS"/>
</dbReference>
<dbReference type="Proteomes" id="UP000267251">
    <property type="component" value="Unassembled WGS sequence"/>
</dbReference>
<dbReference type="InterPro" id="IPR036852">
    <property type="entry name" value="Peptidase_S8/S53_dom_sf"/>
</dbReference>
<name>A0A4P9Y5H3_9FUNG</name>
<gene>
    <name evidence="7" type="ORF">BJ684DRAFT_6693</name>
</gene>
<dbReference type="SUPFAM" id="SSF52743">
    <property type="entry name" value="Subtilisin-like"/>
    <property type="match status" value="1"/>
</dbReference>
<dbReference type="GO" id="GO:0004252">
    <property type="term" value="F:serine-type endopeptidase activity"/>
    <property type="evidence" value="ECO:0007669"/>
    <property type="project" value="UniProtKB-UniRule"/>
</dbReference>
<accession>A0A4P9Y5H3</accession>
<keyword evidence="8" id="KW-1185">Reference proteome</keyword>
<proteinExistence type="inferred from homology"/>
<comment type="similarity">
    <text evidence="1 5">Belongs to the peptidase S8 family.</text>
</comment>
<protein>
    <submittedName>
        <fullName evidence="7">Peptidase S8/S53 domain-containing protein</fullName>
    </submittedName>
</protein>
<dbReference type="Gene3D" id="3.40.50.200">
    <property type="entry name" value="Peptidase S8/S53 domain"/>
    <property type="match status" value="1"/>
</dbReference>
<evidence type="ECO:0000256" key="4">
    <source>
        <dbReference type="ARBA" id="ARBA00022825"/>
    </source>
</evidence>
<feature type="active site" description="Charge relay system" evidence="5">
    <location>
        <position position="44"/>
    </location>
</feature>
<evidence type="ECO:0000259" key="6">
    <source>
        <dbReference type="Pfam" id="PF00082"/>
    </source>
</evidence>
<evidence type="ECO:0000256" key="2">
    <source>
        <dbReference type="ARBA" id="ARBA00022670"/>
    </source>
</evidence>
<feature type="non-terminal residue" evidence="7">
    <location>
        <position position="261"/>
    </location>
</feature>
<evidence type="ECO:0000313" key="8">
    <source>
        <dbReference type="Proteomes" id="UP000267251"/>
    </source>
</evidence>
<evidence type="ECO:0000313" key="7">
    <source>
        <dbReference type="EMBL" id="RKP13441.1"/>
    </source>
</evidence>
<dbReference type="GO" id="GO:0006508">
    <property type="term" value="P:proteolysis"/>
    <property type="evidence" value="ECO:0007669"/>
    <property type="project" value="UniProtKB-KW"/>
</dbReference>
<feature type="active site" description="Charge relay system" evidence="5">
    <location>
        <position position="245"/>
    </location>
</feature>
<dbReference type="PANTHER" id="PTHR43806:SF11">
    <property type="entry name" value="CEREVISIN-RELATED"/>
    <property type="match status" value="1"/>
</dbReference>
<dbReference type="OrthoDB" id="206201at2759"/>
<evidence type="ECO:0000256" key="1">
    <source>
        <dbReference type="ARBA" id="ARBA00011073"/>
    </source>
</evidence>
<keyword evidence="4 5" id="KW-0720">Serine protease</keyword>
<dbReference type="PANTHER" id="PTHR43806">
    <property type="entry name" value="PEPTIDASE S8"/>
    <property type="match status" value="1"/>
</dbReference>
<keyword evidence="3 5" id="KW-0378">Hydrolase</keyword>
<dbReference type="PRINTS" id="PR00723">
    <property type="entry name" value="SUBTILISIN"/>
</dbReference>
<dbReference type="EMBL" id="KZ988019">
    <property type="protein sequence ID" value="RKP13441.1"/>
    <property type="molecule type" value="Genomic_DNA"/>
</dbReference>
<sequence>QKGATWGLASLNTYGNASIPANGKKDYTYLTRHNGKGVNVYVMDSGVNPNEAEYNSRLRIGPNFTKDKTADDLSNHGTTMASIIGSNTYGVAKMVNITSVKVFDQWGVSTHGVAVAGLQWIWADMKKDTFKYSNCLINLSAVYEPGDTFDDAFLAYYAKTDPNSPDYWIQRNIIIAAAGNTAREACDYSPNRLQYTISVTGHDAAKTIPTNWANTGNVCATYAAPGHQIIAFGNNYSPVTGYGTSQASAFTAGVWASLLSD</sequence>